<dbReference type="GO" id="GO:0004169">
    <property type="term" value="F:dolichyl-phosphate-mannose-protein mannosyltransferase activity"/>
    <property type="evidence" value="ECO:0007669"/>
    <property type="project" value="UniProtKB-EC"/>
</dbReference>
<evidence type="ECO:0000256" key="17">
    <source>
        <dbReference type="SAM" id="Phobius"/>
    </source>
</evidence>
<dbReference type="PANTHER" id="PTHR44227">
    <property type="match status" value="1"/>
</dbReference>
<comment type="catalytic activity">
    <reaction evidence="14">
        <text>a di-trans,poly-cis-dolichyl beta-D-mannosyl phosphate + L-threonyl-[protein] = 3-O-(alpha-D-mannosyl)-L-threonyl-[protein] + a di-trans,poly-cis-dolichyl phosphate + H(+)</text>
        <dbReference type="Rhea" id="RHEA:53396"/>
        <dbReference type="Rhea" id="RHEA-COMP:11060"/>
        <dbReference type="Rhea" id="RHEA-COMP:13547"/>
        <dbReference type="Rhea" id="RHEA-COMP:19498"/>
        <dbReference type="Rhea" id="RHEA-COMP:19501"/>
        <dbReference type="ChEBI" id="CHEBI:15378"/>
        <dbReference type="ChEBI" id="CHEBI:30013"/>
        <dbReference type="ChEBI" id="CHEBI:57683"/>
        <dbReference type="ChEBI" id="CHEBI:58211"/>
        <dbReference type="ChEBI" id="CHEBI:137323"/>
        <dbReference type="EC" id="2.4.1.109"/>
    </reaction>
</comment>
<evidence type="ECO:0000256" key="4">
    <source>
        <dbReference type="ARBA" id="ARBA00004922"/>
    </source>
</evidence>
<evidence type="ECO:0000256" key="1">
    <source>
        <dbReference type="ARBA" id="ARBA00003582"/>
    </source>
</evidence>
<dbReference type="EC" id="2.4.1.109" evidence="6"/>
<evidence type="ECO:0000256" key="11">
    <source>
        <dbReference type="ARBA" id="ARBA00022824"/>
    </source>
</evidence>
<evidence type="ECO:0000259" key="18">
    <source>
        <dbReference type="Pfam" id="PF08409"/>
    </source>
</evidence>
<dbReference type="Pfam" id="PF13432">
    <property type="entry name" value="TPR_16"/>
    <property type="match status" value="2"/>
</dbReference>
<dbReference type="InterPro" id="IPR013618">
    <property type="entry name" value="TMTC_DUF1736"/>
</dbReference>
<evidence type="ECO:0000256" key="6">
    <source>
        <dbReference type="ARBA" id="ARBA00012839"/>
    </source>
</evidence>
<feature type="repeat" description="TPR" evidence="16">
    <location>
        <begin position="542"/>
        <end position="575"/>
    </location>
</feature>
<name>A0A8D8M5B9_9HEMI</name>
<evidence type="ECO:0000256" key="5">
    <source>
        <dbReference type="ARBA" id="ARBA00007882"/>
    </source>
</evidence>
<evidence type="ECO:0000256" key="9">
    <source>
        <dbReference type="ARBA" id="ARBA00022737"/>
    </source>
</evidence>
<evidence type="ECO:0000256" key="13">
    <source>
        <dbReference type="ARBA" id="ARBA00023136"/>
    </source>
</evidence>
<feature type="transmembrane region" description="Helical" evidence="17">
    <location>
        <begin position="260"/>
        <end position="279"/>
    </location>
</feature>
<keyword evidence="12 17" id="KW-1133">Transmembrane helix</keyword>
<sequence length="753" mass="86009">MTDMKKKNCQAIESNVFDLYLRSHETFIKFFLFVIGLSVFWNSVWGDFVFDDAEAIVNNDDVQGTAPFWKLFYNDFWGSLINQNYSHKSYRPLTVITFRLNWVTFGKSAFSFHLVNIILHAICSSLSYNVILVLIRGHSPSTALCTALLFTVHPIHCESVAGIVGRADLLAALLGFNSILLYKQATHASNGLRRMCVLTGIAALLCVGAMLCKEQGITILGILSVYDLFIVNKLSLSLHNLIFNPRISLSLSKPHRARPLWIRQGVLVSVGVLALYLRWCIMGSAPPTFKPIDNPASFHEQFLMRVLNYNYIYAVNVWLLLCPEWLCNDWSMGSVPLIQSWTDYRVGFVLLFWTALLGLLVRVVLSLFSQQSRRDLLIALSLIIVPFLPASNLLFRVGFVIAERNLYIPSLGFCLLVVLGVMRALHTFTKHSHNLFAGFIFIVFILSVRTVNRNEDWMNEVRLYESAIRVSPLNAKMHFNLGRQAAEQNLYPLAVGYYRESIRLNPTYAQAMNNLANLLRLDQPREAEVLFKKAVKYEPELSSAWNNLGILLNSQKRFEEAERCYAEAVRVGRLRKKKADYLYNLGNMFLDMGDRTKALNTWINVTLLDPLHVKSWHNIIIMFDSLGNFSTSVIMAERALRVLPREATLHADLAYSLVQAKRFNEAEAHYKAAILLKPNMAVFHANFGVFYQLTREYDKAEHQYLKALALDPSYKKVHENYASLKQTMTKMNKQTMTKLNKCQQGNKHGPLRE</sequence>
<accession>A0A8D8M5B9</accession>
<dbReference type="SMART" id="SM00028">
    <property type="entry name" value="TPR"/>
    <property type="match status" value="7"/>
</dbReference>
<comment type="function">
    <text evidence="1">Transfers mannosyl residues to the hydroxyl group of serine or threonine residues.</text>
</comment>
<dbReference type="InterPro" id="IPR011990">
    <property type="entry name" value="TPR-like_helical_dom_sf"/>
</dbReference>
<comment type="subcellular location">
    <subcellularLocation>
        <location evidence="3">Endoplasmic reticulum</location>
    </subcellularLocation>
    <subcellularLocation>
        <location evidence="2">Membrane</location>
        <topology evidence="2">Multi-pass membrane protein</topology>
    </subcellularLocation>
</comment>
<keyword evidence="11" id="KW-0256">Endoplasmic reticulum</keyword>
<dbReference type="AlphaFoldDB" id="A0A8D8M5B9"/>
<dbReference type="Pfam" id="PF13424">
    <property type="entry name" value="TPR_12"/>
    <property type="match status" value="1"/>
</dbReference>
<dbReference type="Pfam" id="PF13181">
    <property type="entry name" value="TPR_8"/>
    <property type="match status" value="1"/>
</dbReference>
<feature type="transmembrane region" description="Helical" evidence="17">
    <location>
        <begin position="432"/>
        <end position="451"/>
    </location>
</feature>
<evidence type="ECO:0000256" key="10">
    <source>
        <dbReference type="ARBA" id="ARBA00022803"/>
    </source>
</evidence>
<reference evidence="19" key="1">
    <citation type="submission" date="2021-05" db="EMBL/GenBank/DDBJ databases">
        <authorList>
            <person name="Alioto T."/>
            <person name="Alioto T."/>
            <person name="Gomez Garrido J."/>
        </authorList>
    </citation>
    <scope>NUCLEOTIDE SEQUENCE</scope>
</reference>
<organism evidence="19">
    <name type="scientific">Cacopsylla melanoneura</name>
    <dbReference type="NCBI Taxonomy" id="428564"/>
    <lineage>
        <taxon>Eukaryota</taxon>
        <taxon>Metazoa</taxon>
        <taxon>Ecdysozoa</taxon>
        <taxon>Arthropoda</taxon>
        <taxon>Hexapoda</taxon>
        <taxon>Insecta</taxon>
        <taxon>Pterygota</taxon>
        <taxon>Neoptera</taxon>
        <taxon>Paraneoptera</taxon>
        <taxon>Hemiptera</taxon>
        <taxon>Sternorrhyncha</taxon>
        <taxon>Psylloidea</taxon>
        <taxon>Psyllidae</taxon>
        <taxon>Psyllinae</taxon>
        <taxon>Cacopsylla</taxon>
    </lineage>
</organism>
<dbReference type="EMBL" id="HBUF01052319">
    <property type="protein sequence ID" value="CAG6622339.1"/>
    <property type="molecule type" value="Transcribed_RNA"/>
</dbReference>
<protein>
    <recommendedName>
        <fullName evidence="6">dolichyl-phosphate-mannose--protein mannosyltransferase</fullName>
        <ecNumber evidence="6">2.4.1.109</ecNumber>
    </recommendedName>
</protein>
<keyword evidence="10 16" id="KW-0802">TPR repeat</keyword>
<evidence type="ECO:0000256" key="3">
    <source>
        <dbReference type="ARBA" id="ARBA00004240"/>
    </source>
</evidence>
<evidence type="ECO:0000256" key="14">
    <source>
        <dbReference type="ARBA" id="ARBA00045085"/>
    </source>
</evidence>
<dbReference type="GO" id="GO:0030968">
    <property type="term" value="P:endoplasmic reticulum unfolded protein response"/>
    <property type="evidence" value="ECO:0007669"/>
    <property type="project" value="TreeGrafter"/>
</dbReference>
<feature type="transmembrane region" description="Helical" evidence="17">
    <location>
        <begin position="110"/>
        <end position="135"/>
    </location>
</feature>
<dbReference type="GO" id="GO:0005783">
    <property type="term" value="C:endoplasmic reticulum"/>
    <property type="evidence" value="ECO:0007669"/>
    <property type="project" value="UniProtKB-SubCell"/>
</dbReference>
<evidence type="ECO:0000256" key="8">
    <source>
        <dbReference type="ARBA" id="ARBA00022692"/>
    </source>
</evidence>
<dbReference type="SUPFAM" id="SSF48452">
    <property type="entry name" value="TPR-like"/>
    <property type="match status" value="2"/>
</dbReference>
<evidence type="ECO:0000256" key="16">
    <source>
        <dbReference type="PROSITE-ProRule" id="PRU00339"/>
    </source>
</evidence>
<comment type="catalytic activity">
    <reaction evidence="15">
        <text>a di-trans,poly-cis-dolichyl beta-D-mannosyl phosphate + L-seryl-[protein] = 3-O-(alpha-D-mannosyl)-L-seryl-[protein] + a di-trans,poly-cis-dolichyl phosphate + H(+)</text>
        <dbReference type="Rhea" id="RHEA:17377"/>
        <dbReference type="Rhea" id="RHEA-COMP:9863"/>
        <dbReference type="Rhea" id="RHEA-COMP:13546"/>
        <dbReference type="Rhea" id="RHEA-COMP:19498"/>
        <dbReference type="Rhea" id="RHEA-COMP:19501"/>
        <dbReference type="ChEBI" id="CHEBI:15378"/>
        <dbReference type="ChEBI" id="CHEBI:29999"/>
        <dbReference type="ChEBI" id="CHEBI:57683"/>
        <dbReference type="ChEBI" id="CHEBI:58211"/>
        <dbReference type="ChEBI" id="CHEBI:137321"/>
        <dbReference type="EC" id="2.4.1.109"/>
    </reaction>
</comment>
<dbReference type="InterPro" id="IPR019734">
    <property type="entry name" value="TPR_rpt"/>
</dbReference>
<keyword evidence="13 17" id="KW-0472">Membrane</keyword>
<keyword evidence="8 17" id="KW-0812">Transmembrane</keyword>
<feature type="repeat" description="TPR" evidence="16">
    <location>
        <begin position="475"/>
        <end position="508"/>
    </location>
</feature>
<feature type="transmembrane region" description="Helical" evidence="17">
    <location>
        <begin position="217"/>
        <end position="239"/>
    </location>
</feature>
<dbReference type="PROSITE" id="PS50005">
    <property type="entry name" value="TPR"/>
    <property type="match status" value="5"/>
</dbReference>
<evidence type="ECO:0000256" key="7">
    <source>
        <dbReference type="ARBA" id="ARBA00022679"/>
    </source>
</evidence>
<feature type="repeat" description="TPR" evidence="16">
    <location>
        <begin position="579"/>
        <end position="612"/>
    </location>
</feature>
<evidence type="ECO:0000256" key="2">
    <source>
        <dbReference type="ARBA" id="ARBA00004141"/>
    </source>
</evidence>
<feature type="transmembrane region" description="Helical" evidence="17">
    <location>
        <begin position="192"/>
        <end position="211"/>
    </location>
</feature>
<dbReference type="PANTHER" id="PTHR44227:SF3">
    <property type="entry name" value="PROTEIN O-MANNOSYL-TRANSFERASE TMTC4"/>
    <property type="match status" value="1"/>
</dbReference>
<keyword evidence="9" id="KW-0677">Repeat</keyword>
<dbReference type="GO" id="GO:0016020">
    <property type="term" value="C:membrane"/>
    <property type="evidence" value="ECO:0007669"/>
    <property type="project" value="UniProtKB-SubCell"/>
</dbReference>
<evidence type="ECO:0000313" key="19">
    <source>
        <dbReference type="EMBL" id="CAG6622339.1"/>
    </source>
</evidence>
<dbReference type="InterPro" id="IPR052346">
    <property type="entry name" value="O-mannosyl-transferase_TMTC"/>
</dbReference>
<keyword evidence="7" id="KW-0808">Transferase</keyword>
<comment type="pathway">
    <text evidence="4">Protein modification; protein glycosylation.</text>
</comment>
<dbReference type="UniPathway" id="UPA00378"/>
<feature type="transmembrane region" description="Helical" evidence="17">
    <location>
        <begin position="344"/>
        <end position="365"/>
    </location>
</feature>
<dbReference type="Pfam" id="PF08409">
    <property type="entry name" value="TMTC_DUF1736"/>
    <property type="match status" value="1"/>
</dbReference>
<feature type="transmembrane region" description="Helical" evidence="17">
    <location>
        <begin position="27"/>
        <end position="45"/>
    </location>
</feature>
<feature type="domain" description="DUF1736" evidence="18">
    <location>
        <begin position="284"/>
        <end position="356"/>
    </location>
</feature>
<dbReference type="Gene3D" id="1.25.40.10">
    <property type="entry name" value="Tetratricopeptide repeat domain"/>
    <property type="match status" value="3"/>
</dbReference>
<feature type="repeat" description="TPR" evidence="16">
    <location>
        <begin position="681"/>
        <end position="714"/>
    </location>
</feature>
<evidence type="ECO:0000256" key="12">
    <source>
        <dbReference type="ARBA" id="ARBA00022989"/>
    </source>
</evidence>
<comment type="similarity">
    <text evidence="5">Belongs to the TMTC family.</text>
</comment>
<feature type="repeat" description="TPR" evidence="16">
    <location>
        <begin position="647"/>
        <end position="680"/>
    </location>
</feature>
<proteinExistence type="inferred from homology"/>
<feature type="transmembrane region" description="Helical" evidence="17">
    <location>
        <begin position="377"/>
        <end position="401"/>
    </location>
</feature>
<evidence type="ECO:0000256" key="15">
    <source>
        <dbReference type="ARBA" id="ARBA00045102"/>
    </source>
</evidence>
<feature type="transmembrane region" description="Helical" evidence="17">
    <location>
        <begin position="407"/>
        <end position="425"/>
    </location>
</feature>